<dbReference type="AlphaFoldDB" id="A0A0G4NSN0"/>
<protein>
    <submittedName>
        <fullName evidence="1">Str. FM013</fullName>
    </submittedName>
</protein>
<proteinExistence type="predicted"/>
<sequence length="50" mass="5805">MGSQGLTNWGIRRGREKERGIRMRGRGEFLKKEGRAKKERSITYAPITLK</sequence>
<dbReference type="EMBL" id="HG793134">
    <property type="protein sequence ID" value="CRL17105.1"/>
    <property type="molecule type" value="Genomic_DNA"/>
</dbReference>
<reference evidence="1 2" key="1">
    <citation type="journal article" date="2014" name="Nat. Commun.">
        <title>Multiple recent horizontal transfers of a large genomic region in cheese making fungi.</title>
        <authorList>
            <person name="Cheeseman K."/>
            <person name="Ropars J."/>
            <person name="Renault P."/>
            <person name="Dupont J."/>
            <person name="Gouzy J."/>
            <person name="Branca A."/>
            <person name="Abraham A.L."/>
            <person name="Ceppi M."/>
            <person name="Conseiller E."/>
            <person name="Debuchy R."/>
            <person name="Malagnac F."/>
            <person name="Goarin A."/>
            <person name="Silar P."/>
            <person name="Lacoste S."/>
            <person name="Sallet E."/>
            <person name="Bensimon A."/>
            <person name="Giraud T."/>
            <person name="Brygoo Y."/>
        </authorList>
    </citation>
    <scope>NUCLEOTIDE SEQUENCE [LARGE SCALE GENOMIC DNA]</scope>
    <source>
        <strain evidence="2">FM 013</strain>
    </source>
</reference>
<keyword evidence="2" id="KW-1185">Reference proteome</keyword>
<dbReference type="Proteomes" id="UP000053732">
    <property type="component" value="Unassembled WGS sequence"/>
</dbReference>
<evidence type="ECO:0000313" key="1">
    <source>
        <dbReference type="EMBL" id="CRL17105.1"/>
    </source>
</evidence>
<name>A0A0G4NSN0_PENC3</name>
<accession>A0A0G4NSN0</accession>
<evidence type="ECO:0000313" key="2">
    <source>
        <dbReference type="Proteomes" id="UP000053732"/>
    </source>
</evidence>
<organism evidence="1 2">
    <name type="scientific">Penicillium camemberti (strain FM 013)</name>
    <dbReference type="NCBI Taxonomy" id="1429867"/>
    <lineage>
        <taxon>Eukaryota</taxon>
        <taxon>Fungi</taxon>
        <taxon>Dikarya</taxon>
        <taxon>Ascomycota</taxon>
        <taxon>Pezizomycotina</taxon>
        <taxon>Eurotiomycetes</taxon>
        <taxon>Eurotiomycetidae</taxon>
        <taxon>Eurotiales</taxon>
        <taxon>Aspergillaceae</taxon>
        <taxon>Penicillium</taxon>
    </lineage>
</organism>
<gene>
    <name evidence="1" type="ORF">PCAMFM013_S001g000065</name>
</gene>